<gene>
    <name evidence="2" type="ORF">J40TS1_31070</name>
</gene>
<dbReference type="EMBL" id="BOSE01000005">
    <property type="protein sequence ID" value="GIP17465.1"/>
    <property type="molecule type" value="Genomic_DNA"/>
</dbReference>
<dbReference type="Proteomes" id="UP000683139">
    <property type="component" value="Unassembled WGS sequence"/>
</dbReference>
<protein>
    <recommendedName>
        <fullName evidence="1">Glycoside hydrolase 123 catalytic domain-containing protein</fullName>
    </recommendedName>
</protein>
<feature type="domain" description="Glycoside hydrolase 123 catalytic" evidence="1">
    <location>
        <begin position="169"/>
        <end position="498"/>
    </location>
</feature>
<keyword evidence="3" id="KW-1185">Reference proteome</keyword>
<comment type="caution">
    <text evidence="2">The sequence shown here is derived from an EMBL/GenBank/DDBJ whole genome shotgun (WGS) entry which is preliminary data.</text>
</comment>
<dbReference type="InterPro" id="IPR025150">
    <property type="entry name" value="GH123_cat"/>
</dbReference>
<accession>A0A920CYJ4</accession>
<sequence>MLELICVNSLAKIFADEEHREQAYVRATSLLNETFAFQVAYRSNAPLKSVRVKVESLLANVVTVRNVGLVPSELPTLRQESCDGWTLRTTPGLFPDPLLSLEKGRIDVPPGQWRALWVSVAPADGVVSGSYPIRIILEGAEGNEIGCASFELELIDAYLPEQELIHTEWFHADCLATHYEVEMFSEAHWQLIERYIDTAARHGINMILTPLFTPPLDTEVGGERPTVQLVDVIKDGDHYQFGFDKLERWTILCERLGVNYFEYAHLFTQWGAKHAPKVMAVENGEQRRIFGWDTDASSPEYRSFLSQFLPELVQFIRARKLERRCYFHISDEPHSEHLEQYRDNRAFLEQFLSDFPIIDALSDYAFYEQGIVGIPIPANDHMEPFISGGVKPLWTYYCVAQELEVSNRFFSFPSARNRIIGIQLYKYNIEGFLHWGYNFWYTQFSRKAIDPFKITDAGLAFCSGDAYLVYPGEDGPIESIRMEVLYEALQDLRALKLLESLVGRTAVLELIEEGLEEPITFTSYPHSADWLLQLRERINRAIAIAMSVEKEDATG</sequence>
<dbReference type="AlphaFoldDB" id="A0A920CYJ4"/>
<name>A0A920CYJ4_9BACL</name>
<proteinExistence type="predicted"/>
<evidence type="ECO:0000313" key="3">
    <source>
        <dbReference type="Proteomes" id="UP000683139"/>
    </source>
</evidence>
<reference evidence="2" key="1">
    <citation type="submission" date="2021-03" db="EMBL/GenBank/DDBJ databases">
        <title>Antimicrobial resistance genes in bacteria isolated from Japanese honey, and their potential for conferring macrolide and lincosamide resistance in the American foulbrood pathogen Paenibacillus larvae.</title>
        <authorList>
            <person name="Okamoto M."/>
            <person name="Kumagai M."/>
            <person name="Kanamori H."/>
            <person name="Takamatsu D."/>
        </authorList>
    </citation>
    <scope>NUCLEOTIDE SEQUENCE</scope>
    <source>
        <strain evidence="2">J40TS1</strain>
    </source>
</reference>
<evidence type="ECO:0000259" key="1">
    <source>
        <dbReference type="Pfam" id="PF13320"/>
    </source>
</evidence>
<evidence type="ECO:0000313" key="2">
    <source>
        <dbReference type="EMBL" id="GIP17465.1"/>
    </source>
</evidence>
<dbReference type="Pfam" id="PF13320">
    <property type="entry name" value="GH123_cat"/>
    <property type="match status" value="1"/>
</dbReference>
<organism evidence="2 3">
    <name type="scientific">Paenibacillus montaniterrae</name>
    <dbReference type="NCBI Taxonomy" id="429341"/>
    <lineage>
        <taxon>Bacteria</taxon>
        <taxon>Bacillati</taxon>
        <taxon>Bacillota</taxon>
        <taxon>Bacilli</taxon>
        <taxon>Bacillales</taxon>
        <taxon>Paenibacillaceae</taxon>
        <taxon>Paenibacillus</taxon>
    </lineage>
</organism>